<dbReference type="GO" id="GO:0008195">
    <property type="term" value="F:phosphatidate phosphatase activity"/>
    <property type="evidence" value="ECO:0007669"/>
    <property type="project" value="InterPro"/>
</dbReference>
<accession>A0A814V0H7</accession>
<gene>
    <name evidence="2" type="ORF">SEV965_LOCUS20074</name>
</gene>
<feature type="domain" description="Phosphatidate phosphatase APP1 catalytic" evidence="1">
    <location>
        <begin position="241"/>
        <end position="385"/>
    </location>
</feature>
<proteinExistence type="predicted"/>
<comment type="caution">
    <text evidence="2">The sequence shown here is derived from an EMBL/GenBank/DDBJ whole genome shotgun (WGS) entry which is preliminary data.</text>
</comment>
<dbReference type="PANTHER" id="PTHR28208">
    <property type="entry name" value="PHOSPHATIDATE PHOSPHATASE APP1"/>
    <property type="match status" value="1"/>
</dbReference>
<dbReference type="AlphaFoldDB" id="A0A814V0H7"/>
<evidence type="ECO:0000313" key="3">
    <source>
        <dbReference type="Proteomes" id="UP000663889"/>
    </source>
</evidence>
<dbReference type="EMBL" id="CAJNOU010001283">
    <property type="protein sequence ID" value="CAF1181346.1"/>
    <property type="molecule type" value="Genomic_DNA"/>
</dbReference>
<sequence>MTSNIKKYVTALASAKSYIAQWSADHVYADEALIVPFPTLAIFDPDKHIWSISIKAWLYLPFEGKKIKGYLSSVLSNKTDSKTNDEKNEDSITDDNGKGLKAAIRIALNKHTNKQDESIDDEDINDDVYEDALRDDFGKPNQNPGRLGLFFVGRSVKVITKSIINDVEHLLQPSDESGFIEEELELSDEEIQSLAQHTHPESNDRKFEYGIQIDESKMDVKSDNYKTFQCTIYILASYGTSIISDIDDTIKISKVLSKRSLLKHTFYNDFTTVQGMSELYQKWNEQNCQFHYVSASPWQLFPALNCFLEKYKYPMGTMNLRKFEWSLKFLKPPETYKMEIIAHIIAAYPLRKYICVGDSGELDPEIYSQLYNIFPQNIAHIFIRDICQTPECLSTCVERYIKAFKHVPKQKWTVFKDPQTIETNIKNIINI</sequence>
<evidence type="ECO:0000259" key="1">
    <source>
        <dbReference type="Pfam" id="PF09949"/>
    </source>
</evidence>
<evidence type="ECO:0000313" key="2">
    <source>
        <dbReference type="EMBL" id="CAF1181346.1"/>
    </source>
</evidence>
<reference evidence="2" key="1">
    <citation type="submission" date="2021-02" db="EMBL/GenBank/DDBJ databases">
        <authorList>
            <person name="Nowell W R."/>
        </authorList>
    </citation>
    <scope>NUCLEOTIDE SEQUENCE</scope>
</reference>
<dbReference type="Pfam" id="PF09949">
    <property type="entry name" value="APP1_cat"/>
    <property type="match status" value="1"/>
</dbReference>
<dbReference type="InterPro" id="IPR052935">
    <property type="entry name" value="Mg2+_PAP"/>
</dbReference>
<dbReference type="Proteomes" id="UP000663889">
    <property type="component" value="Unassembled WGS sequence"/>
</dbReference>
<dbReference type="InterPro" id="IPR019236">
    <property type="entry name" value="APP1_cat"/>
</dbReference>
<protein>
    <recommendedName>
        <fullName evidence="1">Phosphatidate phosphatase APP1 catalytic domain-containing protein</fullName>
    </recommendedName>
</protein>
<dbReference type="PANTHER" id="PTHR28208:SF1">
    <property type="entry name" value="FILAMENT ORGANIZATION PROTEIN APP1-LIKE, PUTATIVE (AFU_ORTHOLOGUE AFUA_1G06650)-RELATED"/>
    <property type="match status" value="1"/>
</dbReference>
<name>A0A814V0H7_9BILA</name>
<organism evidence="2 3">
    <name type="scientific">Rotaria sordida</name>
    <dbReference type="NCBI Taxonomy" id="392033"/>
    <lineage>
        <taxon>Eukaryota</taxon>
        <taxon>Metazoa</taxon>
        <taxon>Spiralia</taxon>
        <taxon>Gnathifera</taxon>
        <taxon>Rotifera</taxon>
        <taxon>Eurotatoria</taxon>
        <taxon>Bdelloidea</taxon>
        <taxon>Philodinida</taxon>
        <taxon>Philodinidae</taxon>
        <taxon>Rotaria</taxon>
    </lineage>
</organism>